<dbReference type="EMBL" id="JBHSXS010000008">
    <property type="protein sequence ID" value="MFC6881393.1"/>
    <property type="molecule type" value="Genomic_DNA"/>
</dbReference>
<evidence type="ECO:0000259" key="2">
    <source>
        <dbReference type="Pfam" id="PF01590"/>
    </source>
</evidence>
<gene>
    <name evidence="3" type="ORF">ACFQKB_16610</name>
</gene>
<keyword evidence="4" id="KW-1185">Reference proteome</keyword>
<proteinExistence type="predicted"/>
<evidence type="ECO:0000313" key="3">
    <source>
        <dbReference type="EMBL" id="MFC6881393.1"/>
    </source>
</evidence>
<dbReference type="InterPro" id="IPR003018">
    <property type="entry name" value="GAF"/>
</dbReference>
<dbReference type="RefSeq" id="WP_302931292.1">
    <property type="nucleotide sequence ID" value="NZ_JBHSXS010000008.1"/>
</dbReference>
<comment type="caution">
    <text evidence="3">The sequence shown here is derived from an EMBL/GenBank/DDBJ whole genome shotgun (WGS) entry which is preliminary data.</text>
</comment>
<dbReference type="Gene3D" id="3.30.450.40">
    <property type="match status" value="1"/>
</dbReference>
<dbReference type="Proteomes" id="UP001596380">
    <property type="component" value="Unassembled WGS sequence"/>
</dbReference>
<dbReference type="InterPro" id="IPR029016">
    <property type="entry name" value="GAF-like_dom_sf"/>
</dbReference>
<sequence length="201" mass="20913">MADNDAGHSPDTTPQGSRAPQGAAGRWNERTTDPDSDPASRLPGRGRYGPSAAQGVARALRSMAVISQADGVALMLADGQGQLRAVGGSSAEGLDLEYAQQREQLGPAHESVAAGRPVAVADLRGHDGDGYQRLARRAAPVRAVLAVPVRVRGSAAGALNFYRRTPCHWTSDHIAVGQRLADTAADLLVRLAGTTIDHGGR</sequence>
<accession>A0ABW2CL21</accession>
<name>A0ABW2CL21_9ACTN</name>
<reference evidence="4" key="1">
    <citation type="journal article" date="2019" name="Int. J. Syst. Evol. Microbiol.">
        <title>The Global Catalogue of Microorganisms (GCM) 10K type strain sequencing project: providing services to taxonomists for standard genome sequencing and annotation.</title>
        <authorList>
            <consortium name="The Broad Institute Genomics Platform"/>
            <consortium name="The Broad Institute Genome Sequencing Center for Infectious Disease"/>
            <person name="Wu L."/>
            <person name="Ma J."/>
        </authorList>
    </citation>
    <scope>NUCLEOTIDE SEQUENCE [LARGE SCALE GENOMIC DNA]</scope>
    <source>
        <strain evidence="4">JCM 3369</strain>
    </source>
</reference>
<protein>
    <submittedName>
        <fullName evidence="3">GAF domain-containing protein</fullName>
    </submittedName>
</protein>
<organism evidence="3 4">
    <name type="scientific">Actinomadura yumaensis</name>
    <dbReference type="NCBI Taxonomy" id="111807"/>
    <lineage>
        <taxon>Bacteria</taxon>
        <taxon>Bacillati</taxon>
        <taxon>Actinomycetota</taxon>
        <taxon>Actinomycetes</taxon>
        <taxon>Streptosporangiales</taxon>
        <taxon>Thermomonosporaceae</taxon>
        <taxon>Actinomadura</taxon>
    </lineage>
</organism>
<feature type="domain" description="GAF" evidence="2">
    <location>
        <begin position="58"/>
        <end position="185"/>
    </location>
</feature>
<dbReference type="Pfam" id="PF01590">
    <property type="entry name" value="GAF"/>
    <property type="match status" value="1"/>
</dbReference>
<feature type="region of interest" description="Disordered" evidence="1">
    <location>
        <begin position="1"/>
        <end position="53"/>
    </location>
</feature>
<dbReference type="SUPFAM" id="SSF55781">
    <property type="entry name" value="GAF domain-like"/>
    <property type="match status" value="1"/>
</dbReference>
<evidence type="ECO:0000256" key="1">
    <source>
        <dbReference type="SAM" id="MobiDB-lite"/>
    </source>
</evidence>
<evidence type="ECO:0000313" key="4">
    <source>
        <dbReference type="Proteomes" id="UP001596380"/>
    </source>
</evidence>